<name>A0A0A9CFP9_ARUDO</name>
<dbReference type="AlphaFoldDB" id="A0A0A9CFP9"/>
<proteinExistence type="predicted"/>
<accession>A0A0A9CFP9</accession>
<evidence type="ECO:0000313" key="1">
    <source>
        <dbReference type="EMBL" id="JAD70347.1"/>
    </source>
</evidence>
<sequence length="32" mass="3708">MGIQLWKHLDHSQWIYLLVQVTLTSVSTLILA</sequence>
<reference evidence="1" key="1">
    <citation type="submission" date="2014-09" db="EMBL/GenBank/DDBJ databases">
        <authorList>
            <person name="Magalhaes I.L.F."/>
            <person name="Oliveira U."/>
            <person name="Santos F.R."/>
            <person name="Vidigal T.H.D.A."/>
            <person name="Brescovit A.D."/>
            <person name="Santos A.J."/>
        </authorList>
    </citation>
    <scope>NUCLEOTIDE SEQUENCE</scope>
    <source>
        <tissue evidence="1">Shoot tissue taken approximately 20 cm above the soil surface</tissue>
    </source>
</reference>
<reference evidence="1" key="2">
    <citation type="journal article" date="2015" name="Data Brief">
        <title>Shoot transcriptome of the giant reed, Arundo donax.</title>
        <authorList>
            <person name="Barrero R.A."/>
            <person name="Guerrero F.D."/>
            <person name="Moolhuijzen P."/>
            <person name="Goolsby J.A."/>
            <person name="Tidwell J."/>
            <person name="Bellgard S.E."/>
            <person name="Bellgard M.I."/>
        </authorList>
    </citation>
    <scope>NUCLEOTIDE SEQUENCE</scope>
    <source>
        <tissue evidence="1">Shoot tissue taken approximately 20 cm above the soil surface</tissue>
    </source>
</reference>
<protein>
    <submittedName>
        <fullName evidence="1">Uncharacterized protein</fullName>
    </submittedName>
</protein>
<organism evidence="1">
    <name type="scientific">Arundo donax</name>
    <name type="common">Giant reed</name>
    <name type="synonym">Donax arundinaceus</name>
    <dbReference type="NCBI Taxonomy" id="35708"/>
    <lineage>
        <taxon>Eukaryota</taxon>
        <taxon>Viridiplantae</taxon>
        <taxon>Streptophyta</taxon>
        <taxon>Embryophyta</taxon>
        <taxon>Tracheophyta</taxon>
        <taxon>Spermatophyta</taxon>
        <taxon>Magnoliopsida</taxon>
        <taxon>Liliopsida</taxon>
        <taxon>Poales</taxon>
        <taxon>Poaceae</taxon>
        <taxon>PACMAD clade</taxon>
        <taxon>Arundinoideae</taxon>
        <taxon>Arundineae</taxon>
        <taxon>Arundo</taxon>
    </lineage>
</organism>
<dbReference type="EMBL" id="GBRH01227548">
    <property type="protein sequence ID" value="JAD70347.1"/>
    <property type="molecule type" value="Transcribed_RNA"/>
</dbReference>